<keyword evidence="4" id="KW-0614">Plasmid</keyword>
<accession>A0A1L3LYE4</accession>
<proteinExistence type="predicted"/>
<evidence type="ECO:0000256" key="2">
    <source>
        <dbReference type="ARBA" id="ARBA00023315"/>
    </source>
</evidence>
<dbReference type="PANTHER" id="PTHR43877">
    <property type="entry name" value="AMINOALKYLPHOSPHONATE N-ACETYLTRANSFERASE-RELATED-RELATED"/>
    <property type="match status" value="1"/>
</dbReference>
<evidence type="ECO:0000313" key="4">
    <source>
        <dbReference type="EMBL" id="APG95112.1"/>
    </source>
</evidence>
<dbReference type="EMBL" id="CP013110">
    <property type="protein sequence ID" value="APG95112.1"/>
    <property type="molecule type" value="Genomic_DNA"/>
</dbReference>
<evidence type="ECO:0000259" key="3">
    <source>
        <dbReference type="PROSITE" id="PS51186"/>
    </source>
</evidence>
<dbReference type="GO" id="GO:0016747">
    <property type="term" value="F:acyltransferase activity, transferring groups other than amino-acyl groups"/>
    <property type="evidence" value="ECO:0007669"/>
    <property type="project" value="InterPro"/>
</dbReference>
<dbReference type="InterPro" id="IPR050832">
    <property type="entry name" value="Bact_Acetyltransf"/>
</dbReference>
<dbReference type="PANTHER" id="PTHR43877:SF2">
    <property type="entry name" value="AMINOALKYLPHOSPHONATE N-ACETYLTRANSFERASE-RELATED"/>
    <property type="match status" value="1"/>
</dbReference>
<sequence>MAKVSDTFAYTTPLDPRAKPLIDQLIYEYDSRYGNYFSEEGAAAELNRYPPEAFAPPHGNFVLLLRDGETIGGGAFKHYDVGTAEFKRIWTRSDLRRRGLARTVLLELEAQAARQGYSRIYLTTGFRQPEAVGLYLTNGYTALFDIEADPETYKTLPFEKDISHLVASAALLGGPLPQEPLLANHP</sequence>
<dbReference type="Gene3D" id="3.40.630.30">
    <property type="match status" value="1"/>
</dbReference>
<feature type="domain" description="N-acetyltransferase" evidence="3">
    <location>
        <begin position="16"/>
        <end position="159"/>
    </location>
</feature>
<reference evidence="4 5" key="1">
    <citation type="submission" date="2015-10" db="EMBL/GenBank/DDBJ databases">
        <title>Genomic differences between typical nodule nitrogen-fixing rhizobial strains and those coming from bean seeds.</title>
        <authorList>
            <person name="Peralta H."/>
            <person name="Aguilar-Vera A."/>
            <person name="Diaz R."/>
            <person name="Mora Y."/>
            <person name="Martinez-Batallar G."/>
            <person name="Salazar E."/>
            <person name="Vargas-Lagunas C."/>
            <person name="Encarnacion S."/>
            <person name="Girard L."/>
            <person name="Mora J."/>
        </authorList>
    </citation>
    <scope>NUCLEOTIDE SEQUENCE [LARGE SCALE GENOMIC DNA]</scope>
    <source>
        <strain evidence="4 5">CFNEI 73</strain>
        <plasmid evidence="4 5">C</plasmid>
    </source>
</reference>
<keyword evidence="5" id="KW-1185">Reference proteome</keyword>
<organism evidence="4 5">
    <name type="scientific">Sinorhizobium americanum</name>
    <dbReference type="NCBI Taxonomy" id="194963"/>
    <lineage>
        <taxon>Bacteria</taxon>
        <taxon>Pseudomonadati</taxon>
        <taxon>Pseudomonadota</taxon>
        <taxon>Alphaproteobacteria</taxon>
        <taxon>Hyphomicrobiales</taxon>
        <taxon>Rhizobiaceae</taxon>
        <taxon>Sinorhizobium/Ensifer group</taxon>
        <taxon>Sinorhizobium</taxon>
    </lineage>
</organism>
<dbReference type="Proteomes" id="UP000182306">
    <property type="component" value="Plasmid C"/>
</dbReference>
<keyword evidence="1 4" id="KW-0808">Transferase</keyword>
<dbReference type="InterPro" id="IPR016181">
    <property type="entry name" value="Acyl_CoA_acyltransferase"/>
</dbReference>
<dbReference type="PROSITE" id="PS51186">
    <property type="entry name" value="GNAT"/>
    <property type="match status" value="1"/>
</dbReference>
<gene>
    <name evidence="4" type="ORF">SAMCFNEI73_pC1408</name>
</gene>
<dbReference type="KEGG" id="same:SAMCFNEI73_pC1408"/>
<dbReference type="SUPFAM" id="SSF55729">
    <property type="entry name" value="Acyl-CoA N-acyltransferases (Nat)"/>
    <property type="match status" value="1"/>
</dbReference>
<keyword evidence="2" id="KW-0012">Acyltransferase</keyword>
<dbReference type="InterPro" id="IPR000182">
    <property type="entry name" value="GNAT_dom"/>
</dbReference>
<protein>
    <submittedName>
        <fullName evidence="4">GCN5-related N-acetyltransferase</fullName>
    </submittedName>
</protein>
<dbReference type="Pfam" id="PF00583">
    <property type="entry name" value="Acetyltransf_1"/>
    <property type="match status" value="1"/>
</dbReference>
<geneLocation type="plasmid" evidence="4 5">
    <name>C</name>
</geneLocation>
<evidence type="ECO:0000256" key="1">
    <source>
        <dbReference type="ARBA" id="ARBA00022679"/>
    </source>
</evidence>
<dbReference type="AlphaFoldDB" id="A0A1L3LYE4"/>
<name>A0A1L3LYE4_9HYPH</name>
<dbReference type="CDD" id="cd04301">
    <property type="entry name" value="NAT_SF"/>
    <property type="match status" value="1"/>
</dbReference>
<evidence type="ECO:0000313" key="5">
    <source>
        <dbReference type="Proteomes" id="UP000182306"/>
    </source>
</evidence>